<evidence type="ECO:0000259" key="1">
    <source>
        <dbReference type="Pfam" id="PF09250"/>
    </source>
</evidence>
<dbReference type="InterPro" id="IPR015330">
    <property type="entry name" value="DNA_primase/pol_bifunc_N"/>
</dbReference>
<dbReference type="Proteomes" id="UP000734511">
    <property type="component" value="Unassembled WGS sequence"/>
</dbReference>
<organism evidence="2 3">
    <name type="scientific">Actinacidiphila epipremni</name>
    <dbReference type="NCBI Taxonomy" id="2053013"/>
    <lineage>
        <taxon>Bacteria</taxon>
        <taxon>Bacillati</taxon>
        <taxon>Actinomycetota</taxon>
        <taxon>Actinomycetes</taxon>
        <taxon>Kitasatosporales</taxon>
        <taxon>Streptomycetaceae</taxon>
        <taxon>Actinacidiphila</taxon>
    </lineage>
</organism>
<proteinExistence type="predicted"/>
<sequence length="170" mass="18706">MQMVTRRSIDWLSEASGDPQQFRMIWSDDPRQPQVVSAGSLFDVVVTQQALGIETLDQLRRRGMPAGAALIDRAAGRTGFLVPPGTRGLFERTVTRETVTPPAYRYLSDGSYVVLPGPVPLPGDRFEWLSPLLRPQHCSPLQTIALGVMLAASARLIARAERYGEEMADA</sequence>
<accession>A0ABX0ZTP5</accession>
<feature type="domain" description="DNA primase/polymerase bifunctional N-terminal" evidence="1">
    <location>
        <begin position="10"/>
        <end position="136"/>
    </location>
</feature>
<reference evidence="2 3" key="1">
    <citation type="submission" date="2020-03" db="EMBL/GenBank/DDBJ databases">
        <title>WGS of actinomycetes isolated from Thailand.</title>
        <authorList>
            <person name="Thawai C."/>
        </authorList>
    </citation>
    <scope>NUCLEOTIDE SEQUENCE [LARGE SCALE GENOMIC DNA]</scope>
    <source>
        <strain evidence="2 3">PRB2-1</strain>
    </source>
</reference>
<evidence type="ECO:0000313" key="2">
    <source>
        <dbReference type="EMBL" id="NJP44986.1"/>
    </source>
</evidence>
<name>A0ABX0ZTP5_9ACTN</name>
<keyword evidence="3" id="KW-1185">Reference proteome</keyword>
<dbReference type="Pfam" id="PF09250">
    <property type="entry name" value="Prim-Pol"/>
    <property type="match status" value="1"/>
</dbReference>
<gene>
    <name evidence="2" type="ORF">HCN08_16510</name>
</gene>
<dbReference type="EMBL" id="JAATEJ010000012">
    <property type="protein sequence ID" value="NJP44986.1"/>
    <property type="molecule type" value="Genomic_DNA"/>
</dbReference>
<comment type="caution">
    <text evidence="2">The sequence shown here is derived from an EMBL/GenBank/DDBJ whole genome shotgun (WGS) entry which is preliminary data.</text>
</comment>
<protein>
    <recommendedName>
        <fullName evidence="1">DNA primase/polymerase bifunctional N-terminal domain-containing protein</fullName>
    </recommendedName>
</protein>
<evidence type="ECO:0000313" key="3">
    <source>
        <dbReference type="Proteomes" id="UP000734511"/>
    </source>
</evidence>